<organism evidence="1 2">
    <name type="scientific">Botryotinia fuckeliana (strain T4)</name>
    <name type="common">Noble rot fungus</name>
    <name type="synonym">Botrytis cinerea</name>
    <dbReference type="NCBI Taxonomy" id="999810"/>
    <lineage>
        <taxon>Eukaryota</taxon>
        <taxon>Fungi</taxon>
        <taxon>Dikarya</taxon>
        <taxon>Ascomycota</taxon>
        <taxon>Pezizomycotina</taxon>
        <taxon>Leotiomycetes</taxon>
        <taxon>Helotiales</taxon>
        <taxon>Sclerotiniaceae</taxon>
        <taxon>Botrytis</taxon>
    </lineage>
</organism>
<dbReference type="HOGENOM" id="CLU_2346441_0_0_1"/>
<dbReference type="InParanoid" id="G2Y1G7"/>
<evidence type="ECO:0000313" key="2">
    <source>
        <dbReference type="Proteomes" id="UP000008177"/>
    </source>
</evidence>
<proteinExistence type="predicted"/>
<dbReference type="EMBL" id="FQ790282">
    <property type="protein sequence ID" value="CCD46507.1"/>
    <property type="molecule type" value="Genomic_DNA"/>
</dbReference>
<dbReference type="Proteomes" id="UP000008177">
    <property type="component" value="Unplaced contigs"/>
</dbReference>
<gene>
    <name evidence="1" type="ORF">BofuT4_P041180.1</name>
</gene>
<sequence>MVVYMARAYSARAKLSYLLSQCILATVGAHLSSSYSNQTDSLSHARPQSPVRQSLPSHSIGITKHSSLPIYHTFLSFYLLNAVKVNFSCVRGSLCAA</sequence>
<name>G2Y1G7_BOTF4</name>
<dbReference type="AlphaFoldDB" id="G2Y1G7"/>
<accession>G2Y1G7</accession>
<reference evidence="2" key="1">
    <citation type="journal article" date="2011" name="PLoS Genet.">
        <title>Genomic analysis of the necrotrophic fungal pathogens Sclerotinia sclerotiorum and Botrytis cinerea.</title>
        <authorList>
            <person name="Amselem J."/>
            <person name="Cuomo C.A."/>
            <person name="van Kan J.A."/>
            <person name="Viaud M."/>
            <person name="Benito E.P."/>
            <person name="Couloux A."/>
            <person name="Coutinho P.M."/>
            <person name="de Vries R.P."/>
            <person name="Dyer P.S."/>
            <person name="Fillinger S."/>
            <person name="Fournier E."/>
            <person name="Gout L."/>
            <person name="Hahn M."/>
            <person name="Kohn L."/>
            <person name="Lapalu N."/>
            <person name="Plummer K.M."/>
            <person name="Pradier J.M."/>
            <person name="Quevillon E."/>
            <person name="Sharon A."/>
            <person name="Simon A."/>
            <person name="ten Have A."/>
            <person name="Tudzynski B."/>
            <person name="Tudzynski P."/>
            <person name="Wincker P."/>
            <person name="Andrew M."/>
            <person name="Anthouard V."/>
            <person name="Beever R.E."/>
            <person name="Beffa R."/>
            <person name="Benoit I."/>
            <person name="Bouzid O."/>
            <person name="Brault B."/>
            <person name="Chen Z."/>
            <person name="Choquer M."/>
            <person name="Collemare J."/>
            <person name="Cotton P."/>
            <person name="Danchin E.G."/>
            <person name="Da Silva C."/>
            <person name="Gautier A."/>
            <person name="Giraud C."/>
            <person name="Giraud T."/>
            <person name="Gonzalez C."/>
            <person name="Grossetete S."/>
            <person name="Guldener U."/>
            <person name="Henrissat B."/>
            <person name="Howlett B.J."/>
            <person name="Kodira C."/>
            <person name="Kretschmer M."/>
            <person name="Lappartient A."/>
            <person name="Leroch M."/>
            <person name="Levis C."/>
            <person name="Mauceli E."/>
            <person name="Neuveglise C."/>
            <person name="Oeser B."/>
            <person name="Pearson M."/>
            <person name="Poulain J."/>
            <person name="Poussereau N."/>
            <person name="Quesneville H."/>
            <person name="Rascle C."/>
            <person name="Schumacher J."/>
            <person name="Segurens B."/>
            <person name="Sexton A."/>
            <person name="Silva E."/>
            <person name="Sirven C."/>
            <person name="Soanes D.M."/>
            <person name="Talbot N.J."/>
            <person name="Templeton M."/>
            <person name="Yandava C."/>
            <person name="Yarden O."/>
            <person name="Zeng Q."/>
            <person name="Rollins J.A."/>
            <person name="Lebrun M.H."/>
            <person name="Dickman M."/>
        </authorList>
    </citation>
    <scope>NUCLEOTIDE SEQUENCE [LARGE SCALE GENOMIC DNA]</scope>
    <source>
        <strain evidence="2">T4</strain>
    </source>
</reference>
<evidence type="ECO:0000313" key="1">
    <source>
        <dbReference type="EMBL" id="CCD46507.1"/>
    </source>
</evidence>
<protein>
    <submittedName>
        <fullName evidence="1">Uncharacterized protein</fullName>
    </submittedName>
</protein>